<proteinExistence type="predicted"/>
<dbReference type="EMBL" id="JAYKXP010000017">
    <property type="protein sequence ID" value="KAK7049280.1"/>
    <property type="molecule type" value="Genomic_DNA"/>
</dbReference>
<protein>
    <recommendedName>
        <fullName evidence="1">Shieldin complex subunit 2 first OB fold domain-containing protein</fullName>
    </recommendedName>
</protein>
<keyword evidence="3" id="KW-1185">Reference proteome</keyword>
<reference evidence="2 3" key="1">
    <citation type="submission" date="2024-01" db="EMBL/GenBank/DDBJ databases">
        <title>A draft genome for a cacao thread blight-causing isolate of Paramarasmius palmivorus.</title>
        <authorList>
            <person name="Baruah I.K."/>
            <person name="Bukari Y."/>
            <person name="Amoako-Attah I."/>
            <person name="Meinhardt L.W."/>
            <person name="Bailey B.A."/>
            <person name="Cohen S.P."/>
        </authorList>
    </citation>
    <scope>NUCLEOTIDE SEQUENCE [LARGE SCALE GENOMIC DNA]</scope>
    <source>
        <strain evidence="2 3">GH-12</strain>
    </source>
</reference>
<feature type="domain" description="Shieldin complex subunit 2 first OB fold" evidence="1">
    <location>
        <begin position="185"/>
        <end position="269"/>
    </location>
</feature>
<evidence type="ECO:0000313" key="3">
    <source>
        <dbReference type="Proteomes" id="UP001383192"/>
    </source>
</evidence>
<gene>
    <name evidence="2" type="ORF">VNI00_005881</name>
</gene>
<organism evidence="2 3">
    <name type="scientific">Paramarasmius palmivorus</name>
    <dbReference type="NCBI Taxonomy" id="297713"/>
    <lineage>
        <taxon>Eukaryota</taxon>
        <taxon>Fungi</taxon>
        <taxon>Dikarya</taxon>
        <taxon>Basidiomycota</taxon>
        <taxon>Agaricomycotina</taxon>
        <taxon>Agaricomycetes</taxon>
        <taxon>Agaricomycetidae</taxon>
        <taxon>Agaricales</taxon>
        <taxon>Marasmiineae</taxon>
        <taxon>Marasmiaceae</taxon>
        <taxon>Paramarasmius</taxon>
    </lineage>
</organism>
<dbReference type="SUPFAM" id="SSF50249">
    <property type="entry name" value="Nucleic acid-binding proteins"/>
    <property type="match status" value="1"/>
</dbReference>
<dbReference type="InterPro" id="IPR049507">
    <property type="entry name" value="SHLD2_OB1"/>
</dbReference>
<dbReference type="Pfam" id="PF21669">
    <property type="entry name" value="SHLD2_OB1"/>
    <property type="match status" value="1"/>
</dbReference>
<name>A0AAW0DFZ6_9AGAR</name>
<comment type="caution">
    <text evidence="2">The sequence shown here is derived from an EMBL/GenBank/DDBJ whole genome shotgun (WGS) entry which is preliminary data.</text>
</comment>
<dbReference type="Proteomes" id="UP001383192">
    <property type="component" value="Unassembled WGS sequence"/>
</dbReference>
<dbReference type="Gene3D" id="2.40.50.140">
    <property type="entry name" value="Nucleic acid-binding proteins"/>
    <property type="match status" value="1"/>
</dbReference>
<accession>A0AAW0DFZ6</accession>
<dbReference type="AlphaFoldDB" id="A0AAW0DFZ6"/>
<dbReference type="InterPro" id="IPR012340">
    <property type="entry name" value="NA-bd_OB-fold"/>
</dbReference>
<sequence length="331" mass="37202">MPILRVFTGAPTARALRMTRAGPVQDQWINVSSSQPLKPRKSSLDFTSLYPPATLDAASRRISEIIYRHAIFQDEGEHDGEQDGEQVEEYHSLVDQTRHEGQTTVITWDLTAPVEFNHDDSARREYSFLNTTSARIETQIFESQDTQETQSYIYSDTSSIARFPTFNINLHTLTPLSAMAKSKAKGSCKVNMLLAILEVDGPETIHLKRGPDAGKEISVLKMILGDEEGNLCKLTAWREVAEVWSGVDDHVAVKRGDVIYLQNVTANYEPSTSPNITASPYLKSKLEICYRTMPYTRDDMRLRPDLRLGASDAAVRRVEAVVCWFEKMAGL</sequence>
<evidence type="ECO:0000313" key="2">
    <source>
        <dbReference type="EMBL" id="KAK7049280.1"/>
    </source>
</evidence>
<evidence type="ECO:0000259" key="1">
    <source>
        <dbReference type="Pfam" id="PF21669"/>
    </source>
</evidence>